<accession>A0A0H3DB81</accession>
<dbReference type="eggNOG" id="COG2909">
    <property type="taxonomic scope" value="Bacteria"/>
</dbReference>
<evidence type="ECO:0000313" key="3">
    <source>
        <dbReference type="Proteomes" id="UP000000328"/>
    </source>
</evidence>
<evidence type="ECO:0000313" key="2">
    <source>
        <dbReference type="EMBL" id="ADJ47537.1"/>
    </source>
</evidence>
<keyword evidence="1" id="KW-0802">TPR repeat</keyword>
<dbReference type="InterPro" id="IPR019734">
    <property type="entry name" value="TPR_rpt"/>
</dbReference>
<dbReference type="InterPro" id="IPR011990">
    <property type="entry name" value="TPR-like_helical_dom_sf"/>
</dbReference>
<dbReference type="Pfam" id="PF13424">
    <property type="entry name" value="TPR_12"/>
    <property type="match status" value="1"/>
</dbReference>
<proteinExistence type="predicted"/>
<feature type="repeat" description="TPR" evidence="1">
    <location>
        <begin position="332"/>
        <end position="365"/>
    </location>
</feature>
<dbReference type="SUPFAM" id="SSF48452">
    <property type="entry name" value="TPR-like"/>
    <property type="match status" value="2"/>
</dbReference>
<sequence length="696" mass="76302">MSGRAQDLTPEAAAELLLESFRGEGYRKLDVKACAHVLGIGKSSFTSRFGRKRAMMIITALWCWLENPVSPCTERHTVGEARRLLHDVAENIAGFLHRERTLMVQLVYGLSDISNYEKNDDEKAWRSESFGEPWATVLRAARTHNRWVGFAPRLREGVEVAARAVGHLDTAAHQSMADALSDLLLRVWWQNTHAPATVIAEQVTGLWFSGMLLPATGPWVGRAYAAEQQLLRALRPEHAPTWEIASRTELGTALISGQTLWRRALREFGLALTEFSQLEDSLRAQPSPLLIGSLRSRHGQCALRYGDYPQAQTSLTEALREARRLGNEHDIARARTNLAELYMRTGRVTEALTLARQAVAARPLRPVWSSPVPRLWDAAVVSTVVLTRAHLHAGQVTDAVRLAEDLLEVIDGEGGRAVAPDGPTAALARATHGRALLAAGHPDLARRSVTDAVTAAANATGRHSLLTRQARTLEARCYLALGDPESACRILDELVQDENWVAEHMSFRHALSVRVWLGAAWLAAGDAARSAQVLDDGLALLRRHLTDPDPQSIEYRRVAAVTAWQLDQAAAVADLERLVDASSSTPVLPRHVDLLHDLGQAYAARGEGHRARQTFRRALREGETGIDPAHPSVLAVRVALARLQLDDSPEHAAKLLEPVLSDRPLAHGLTALAKTHPLLSAARSLRDRIAKSSGTQ</sequence>
<dbReference type="RefSeq" id="WP_013227595.1">
    <property type="nucleotide sequence ID" value="NC_014318.1"/>
</dbReference>
<dbReference type="Proteomes" id="UP000000328">
    <property type="component" value="Chromosome"/>
</dbReference>
<protein>
    <recommendedName>
        <fullName evidence="4">MalT-like TPR region domain-containing protein</fullName>
    </recommendedName>
</protein>
<dbReference type="GeneID" id="92873460"/>
<name>A0A0H3DB81_AMYMU</name>
<dbReference type="PROSITE" id="PS50005">
    <property type="entry name" value="TPR"/>
    <property type="match status" value="2"/>
</dbReference>
<dbReference type="AlphaFoldDB" id="A0A0H3DB81"/>
<feature type="repeat" description="TPR" evidence="1">
    <location>
        <begin position="592"/>
        <end position="625"/>
    </location>
</feature>
<dbReference type="OrthoDB" id="3885120at2"/>
<organism evidence="2 3">
    <name type="scientific">Amycolatopsis mediterranei (strain U-32)</name>
    <dbReference type="NCBI Taxonomy" id="749927"/>
    <lineage>
        <taxon>Bacteria</taxon>
        <taxon>Bacillati</taxon>
        <taxon>Actinomycetota</taxon>
        <taxon>Actinomycetes</taxon>
        <taxon>Pseudonocardiales</taxon>
        <taxon>Pseudonocardiaceae</taxon>
        <taxon>Amycolatopsis</taxon>
    </lineage>
</organism>
<dbReference type="EMBL" id="CP002000">
    <property type="protein sequence ID" value="ADJ47537.1"/>
    <property type="molecule type" value="Genomic_DNA"/>
</dbReference>
<evidence type="ECO:0008006" key="4">
    <source>
        <dbReference type="Google" id="ProtNLM"/>
    </source>
</evidence>
<dbReference type="Gene3D" id="1.25.40.10">
    <property type="entry name" value="Tetratricopeptide repeat domain"/>
    <property type="match status" value="2"/>
</dbReference>
<dbReference type="PATRIC" id="fig|749927.5.peg.6018"/>
<reference evidence="2 3" key="1">
    <citation type="journal article" date="2010" name="Cell Res.">
        <title>Complete genome sequence of the rifamycin SV-producing Amycolatopsis mediterranei U32 revealed its genetic characteristics in phylogeny and metabolism.</title>
        <authorList>
            <person name="Zhao W."/>
            <person name="Zhong Y."/>
            <person name="Yuan H."/>
            <person name="Wang J."/>
            <person name="Zheng H."/>
            <person name="Wang Y."/>
            <person name="Cen X."/>
            <person name="Xu F."/>
            <person name="Bai J."/>
            <person name="Han X."/>
            <person name="Lu G."/>
            <person name="Zhu Y."/>
            <person name="Shao Z."/>
            <person name="Yan H."/>
            <person name="Li C."/>
            <person name="Peng N."/>
            <person name="Zhang Z."/>
            <person name="Zhang Y."/>
            <person name="Lin W."/>
            <person name="Fan Y."/>
            <person name="Qin Z."/>
            <person name="Hu Y."/>
            <person name="Zhu B."/>
            <person name="Wang S."/>
            <person name="Ding X."/>
            <person name="Zhao G.P."/>
        </authorList>
    </citation>
    <scope>NUCLEOTIDE SEQUENCE [LARGE SCALE GENOMIC DNA]</scope>
    <source>
        <strain evidence="3">U-32</strain>
    </source>
</reference>
<dbReference type="HOGENOM" id="CLU_395699_0_0_11"/>
<dbReference type="KEGG" id="amd:AMED_5790"/>
<evidence type="ECO:0000256" key="1">
    <source>
        <dbReference type="PROSITE-ProRule" id="PRU00339"/>
    </source>
</evidence>
<gene>
    <name evidence="2" type="ordered locus">AMED_5790</name>
</gene>
<dbReference type="Pfam" id="PF13432">
    <property type="entry name" value="TPR_16"/>
    <property type="match status" value="2"/>
</dbReference>
<dbReference type="SMART" id="SM00028">
    <property type="entry name" value="TPR"/>
    <property type="match status" value="3"/>
</dbReference>